<organism evidence="1 2">
    <name type="scientific">Platanthera guangdongensis</name>
    <dbReference type="NCBI Taxonomy" id="2320717"/>
    <lineage>
        <taxon>Eukaryota</taxon>
        <taxon>Viridiplantae</taxon>
        <taxon>Streptophyta</taxon>
        <taxon>Embryophyta</taxon>
        <taxon>Tracheophyta</taxon>
        <taxon>Spermatophyta</taxon>
        <taxon>Magnoliopsida</taxon>
        <taxon>Liliopsida</taxon>
        <taxon>Asparagales</taxon>
        <taxon>Orchidaceae</taxon>
        <taxon>Orchidoideae</taxon>
        <taxon>Orchideae</taxon>
        <taxon>Orchidinae</taxon>
        <taxon>Platanthera</taxon>
    </lineage>
</organism>
<dbReference type="GO" id="GO:0016874">
    <property type="term" value="F:ligase activity"/>
    <property type="evidence" value="ECO:0007669"/>
    <property type="project" value="UniProtKB-KW"/>
</dbReference>
<reference evidence="1 2" key="1">
    <citation type="journal article" date="2022" name="Nat. Plants">
        <title>Genomes of leafy and leafless Platanthera orchids illuminate the evolution of mycoheterotrophy.</title>
        <authorList>
            <person name="Li M.H."/>
            <person name="Liu K.W."/>
            <person name="Li Z."/>
            <person name="Lu H.C."/>
            <person name="Ye Q.L."/>
            <person name="Zhang D."/>
            <person name="Wang J.Y."/>
            <person name="Li Y.F."/>
            <person name="Zhong Z.M."/>
            <person name="Liu X."/>
            <person name="Yu X."/>
            <person name="Liu D.K."/>
            <person name="Tu X.D."/>
            <person name="Liu B."/>
            <person name="Hao Y."/>
            <person name="Liao X.Y."/>
            <person name="Jiang Y.T."/>
            <person name="Sun W.H."/>
            <person name="Chen J."/>
            <person name="Chen Y.Q."/>
            <person name="Ai Y."/>
            <person name="Zhai J.W."/>
            <person name="Wu S.S."/>
            <person name="Zhou Z."/>
            <person name="Hsiao Y.Y."/>
            <person name="Wu W.L."/>
            <person name="Chen Y.Y."/>
            <person name="Lin Y.F."/>
            <person name="Hsu J.L."/>
            <person name="Li C.Y."/>
            <person name="Wang Z.W."/>
            <person name="Zhao X."/>
            <person name="Zhong W.Y."/>
            <person name="Ma X.K."/>
            <person name="Ma L."/>
            <person name="Huang J."/>
            <person name="Chen G.Z."/>
            <person name="Huang M.Z."/>
            <person name="Huang L."/>
            <person name="Peng D.H."/>
            <person name="Luo Y.B."/>
            <person name="Zou S.Q."/>
            <person name="Chen S.P."/>
            <person name="Lan S."/>
            <person name="Tsai W.C."/>
            <person name="Van de Peer Y."/>
            <person name="Liu Z.J."/>
        </authorList>
    </citation>
    <scope>NUCLEOTIDE SEQUENCE [LARGE SCALE GENOMIC DNA]</scope>
    <source>
        <strain evidence="1">Lor288</strain>
    </source>
</reference>
<dbReference type="Proteomes" id="UP001412067">
    <property type="component" value="Unassembled WGS sequence"/>
</dbReference>
<sequence>MHPTFSASSTSFPGYLKGDLVLIVLFLEERTSESIFHEFSQRDFDIGGHYSLMLPDYEVIKVLIELLYRLNIGDYEIKLNHIRPLDEMLAICGVSSNKFRTACSRVDKLDKMSFEEVKKELVEEKRLAVVMVDMIGASVNKRGSPLEVN</sequence>
<dbReference type="EMBL" id="JBBWWR010000017">
    <property type="protein sequence ID" value="KAK8945632.1"/>
    <property type="molecule type" value="Genomic_DNA"/>
</dbReference>
<gene>
    <name evidence="1" type="ORF">KSP40_PGU001864</name>
</gene>
<accession>A0ABR2LMS3</accession>
<proteinExistence type="predicted"/>
<dbReference type="Gene3D" id="3.30.930.10">
    <property type="entry name" value="Bira Bifunctional Protein, Domain 2"/>
    <property type="match status" value="1"/>
</dbReference>
<dbReference type="InterPro" id="IPR045864">
    <property type="entry name" value="aa-tRNA-synth_II/BPL/LPL"/>
</dbReference>
<evidence type="ECO:0000313" key="1">
    <source>
        <dbReference type="EMBL" id="KAK8945632.1"/>
    </source>
</evidence>
<dbReference type="PANTHER" id="PTHR11476">
    <property type="entry name" value="HISTIDYL-TRNA SYNTHETASE"/>
    <property type="match status" value="1"/>
</dbReference>
<dbReference type="PANTHER" id="PTHR11476:SF7">
    <property type="entry name" value="HISTIDINE--TRNA LIGASE"/>
    <property type="match status" value="1"/>
</dbReference>
<name>A0ABR2LMS3_9ASPA</name>
<dbReference type="SUPFAM" id="SSF55681">
    <property type="entry name" value="Class II aaRS and biotin synthetases"/>
    <property type="match status" value="1"/>
</dbReference>
<keyword evidence="2" id="KW-1185">Reference proteome</keyword>
<comment type="caution">
    <text evidence="1">The sequence shown here is derived from an EMBL/GenBank/DDBJ whole genome shotgun (WGS) entry which is preliminary data.</text>
</comment>
<protein>
    <submittedName>
        <fullName evidence="1">Histidine--tRNA ligase</fullName>
    </submittedName>
</protein>
<keyword evidence="1" id="KW-0436">Ligase</keyword>
<evidence type="ECO:0000313" key="2">
    <source>
        <dbReference type="Proteomes" id="UP001412067"/>
    </source>
</evidence>